<dbReference type="Pfam" id="PF00027">
    <property type="entry name" value="cNMP_binding"/>
    <property type="match status" value="1"/>
</dbReference>
<feature type="compositionally biased region" description="Polar residues" evidence="1">
    <location>
        <begin position="146"/>
        <end position="160"/>
    </location>
</feature>
<dbReference type="Proteomes" id="UP000019335">
    <property type="component" value="Unassembled WGS sequence"/>
</dbReference>
<reference evidence="3 4" key="1">
    <citation type="journal article" date="2014" name="Mol. Plant">
        <title>Chromosome Scale Genome Assembly and Transcriptome Profiling of Nannochloropsis gaditana in Nitrogen Depletion.</title>
        <authorList>
            <person name="Corteggiani Carpinelli E."/>
            <person name="Telatin A."/>
            <person name="Vitulo N."/>
            <person name="Forcato C."/>
            <person name="D'Angelo M."/>
            <person name="Schiavon R."/>
            <person name="Vezzi A."/>
            <person name="Giacometti G.M."/>
            <person name="Morosinotto T."/>
            <person name="Valle G."/>
        </authorList>
    </citation>
    <scope>NUCLEOTIDE SEQUENCE [LARGE SCALE GENOMIC DNA]</scope>
    <source>
        <strain evidence="3 4">B-31</strain>
    </source>
</reference>
<evidence type="ECO:0000259" key="2">
    <source>
        <dbReference type="PROSITE" id="PS50042"/>
    </source>
</evidence>
<feature type="domain" description="Cyclic nucleotide-binding" evidence="2">
    <location>
        <begin position="242"/>
        <end position="289"/>
    </location>
</feature>
<dbReference type="AlphaFoldDB" id="W7TIH4"/>
<dbReference type="InterPro" id="IPR018490">
    <property type="entry name" value="cNMP-bd_dom_sf"/>
</dbReference>
<gene>
    <name evidence="3" type="ORF">Naga_100385g1</name>
</gene>
<evidence type="ECO:0000313" key="3">
    <source>
        <dbReference type="EMBL" id="EWM20719.1"/>
    </source>
</evidence>
<evidence type="ECO:0000256" key="1">
    <source>
        <dbReference type="SAM" id="MobiDB-lite"/>
    </source>
</evidence>
<dbReference type="InterPro" id="IPR000595">
    <property type="entry name" value="cNMP-bd_dom"/>
</dbReference>
<dbReference type="EMBL" id="AZIL01002851">
    <property type="protein sequence ID" value="EWM20719.1"/>
    <property type="molecule type" value="Genomic_DNA"/>
</dbReference>
<keyword evidence="4" id="KW-1185">Reference proteome</keyword>
<protein>
    <submittedName>
        <fullName evidence="3">Cyclic nucleotide-binding domain protein</fullName>
    </submittedName>
</protein>
<feature type="region of interest" description="Disordered" evidence="1">
    <location>
        <begin position="115"/>
        <end position="170"/>
    </location>
</feature>
<comment type="caution">
    <text evidence="3">The sequence shown here is derived from an EMBL/GenBank/DDBJ whole genome shotgun (WGS) entry which is preliminary data.</text>
</comment>
<name>W7TIH4_9STRA</name>
<dbReference type="PROSITE" id="PS50042">
    <property type="entry name" value="CNMP_BINDING_3"/>
    <property type="match status" value="1"/>
</dbReference>
<accession>W7TIH4</accession>
<dbReference type="InterPro" id="IPR014710">
    <property type="entry name" value="RmlC-like_jellyroll"/>
</dbReference>
<proteinExistence type="predicted"/>
<organism evidence="3 4">
    <name type="scientific">Nannochloropsis gaditana</name>
    <dbReference type="NCBI Taxonomy" id="72520"/>
    <lineage>
        <taxon>Eukaryota</taxon>
        <taxon>Sar</taxon>
        <taxon>Stramenopiles</taxon>
        <taxon>Ochrophyta</taxon>
        <taxon>Eustigmatophyceae</taxon>
        <taxon>Eustigmatales</taxon>
        <taxon>Monodopsidaceae</taxon>
        <taxon>Nannochloropsis</taxon>
    </lineage>
</organism>
<dbReference type="Gene3D" id="2.60.120.10">
    <property type="entry name" value="Jelly Rolls"/>
    <property type="match status" value="1"/>
</dbReference>
<dbReference type="OrthoDB" id="10529625at2759"/>
<sequence>MTMNLAKFPCCFYISSGRASTTSMSSISEDVSICRNKKMIFAQQHRLRPRRQASGRFSTPCVHHDHTSFLVVMCLATLSLLTMNVDAFLLAHSTALQSPPSYFYSFSSAPRPTSFSSVARPTRGRGSVRGKNLVSSGWKSQHRQATRTSLDASTMVSPNRKTNHRMPLSPMPREDALEAWRTFVNDNLNDSGRDVRVSVQMADAMFDCGDIQAGEAGAYLIEEGPGEDGEPPDRASMKTSRGRELFFLLDGQVRIQVRGQKVARLGKGDFLGEASFVSNRRGPRSVTAICSGETGAHYLVWNQAKLQAFFEGRTEGGDEDGFLRRNLLHQDEKRRALRNALNEYWVQQLSKKLAHTMGTYERSWRPTDALEDDERQFEGNFGYRNQSAFGVSGPADALSK</sequence>
<evidence type="ECO:0000313" key="4">
    <source>
        <dbReference type="Proteomes" id="UP000019335"/>
    </source>
</evidence>
<dbReference type="SUPFAM" id="SSF51206">
    <property type="entry name" value="cAMP-binding domain-like"/>
    <property type="match status" value="1"/>
</dbReference>
<dbReference type="CDD" id="cd00038">
    <property type="entry name" value="CAP_ED"/>
    <property type="match status" value="1"/>
</dbReference>